<evidence type="ECO:0000313" key="2">
    <source>
        <dbReference type="EMBL" id="QJX00830.1"/>
    </source>
</evidence>
<gene>
    <name evidence="2" type="ORF">FTUN_8468</name>
</gene>
<organism evidence="2 3">
    <name type="scientific">Frigoriglobus tundricola</name>
    <dbReference type="NCBI Taxonomy" id="2774151"/>
    <lineage>
        <taxon>Bacteria</taxon>
        <taxon>Pseudomonadati</taxon>
        <taxon>Planctomycetota</taxon>
        <taxon>Planctomycetia</taxon>
        <taxon>Gemmatales</taxon>
        <taxon>Gemmataceae</taxon>
        <taxon>Frigoriglobus</taxon>
    </lineage>
</organism>
<dbReference type="KEGG" id="ftj:FTUN_8468"/>
<reference evidence="3" key="1">
    <citation type="submission" date="2020-05" db="EMBL/GenBank/DDBJ databases">
        <title>Frigoriglobus tundricola gen. nov., sp. nov., a psychrotolerant cellulolytic planctomycete of the family Gemmataceae with two divergent copies of 16S rRNA gene.</title>
        <authorList>
            <person name="Kulichevskaya I.S."/>
            <person name="Ivanova A.A."/>
            <person name="Naumoff D.G."/>
            <person name="Beletsky A.V."/>
            <person name="Rijpstra W.I.C."/>
            <person name="Sinninghe Damste J.S."/>
            <person name="Mardanov A.V."/>
            <person name="Ravin N.V."/>
            <person name="Dedysh S.N."/>
        </authorList>
    </citation>
    <scope>NUCLEOTIDE SEQUENCE [LARGE SCALE GENOMIC DNA]</scope>
    <source>
        <strain evidence="3">PL17</strain>
    </source>
</reference>
<feature type="region of interest" description="Disordered" evidence="1">
    <location>
        <begin position="1"/>
        <end position="51"/>
    </location>
</feature>
<name>A0A6M5Z332_9BACT</name>
<accession>A0A6M5Z332</accession>
<dbReference type="RefSeq" id="WP_171475498.1">
    <property type="nucleotide sequence ID" value="NZ_CP053452.2"/>
</dbReference>
<evidence type="ECO:0000256" key="1">
    <source>
        <dbReference type="SAM" id="MobiDB-lite"/>
    </source>
</evidence>
<dbReference type="EMBL" id="CP053452">
    <property type="protein sequence ID" value="QJX00830.1"/>
    <property type="molecule type" value="Genomic_DNA"/>
</dbReference>
<proteinExistence type="predicted"/>
<dbReference type="Proteomes" id="UP000503447">
    <property type="component" value="Chromosome"/>
</dbReference>
<dbReference type="AlphaFoldDB" id="A0A6M5Z332"/>
<feature type="compositionally biased region" description="Low complexity" evidence="1">
    <location>
        <begin position="7"/>
        <end position="29"/>
    </location>
</feature>
<evidence type="ECO:0000313" key="3">
    <source>
        <dbReference type="Proteomes" id="UP000503447"/>
    </source>
</evidence>
<keyword evidence="3" id="KW-1185">Reference proteome</keyword>
<protein>
    <submittedName>
        <fullName evidence="2">Uncharacterized protein</fullName>
    </submittedName>
</protein>
<feature type="compositionally biased region" description="Basic and acidic residues" evidence="1">
    <location>
        <begin position="32"/>
        <end position="42"/>
    </location>
</feature>
<sequence>MDRRKSAGTAEPAGTAEAAKATDAPGAPGRTRAADAAERGEPPQRSAARIASARCGRIGGIDARRYGGSWYFDFADQGVAGLRIRLRLGCGELRGRRRRWGRLCPSDMREATKKTEAKYTP</sequence>